<dbReference type="EMBL" id="JANPWB010000014">
    <property type="protein sequence ID" value="KAJ1096815.1"/>
    <property type="molecule type" value="Genomic_DNA"/>
</dbReference>
<gene>
    <name evidence="2" type="ORF">NDU88_001946</name>
</gene>
<organism evidence="2 3">
    <name type="scientific">Pleurodeles waltl</name>
    <name type="common">Iberian ribbed newt</name>
    <dbReference type="NCBI Taxonomy" id="8319"/>
    <lineage>
        <taxon>Eukaryota</taxon>
        <taxon>Metazoa</taxon>
        <taxon>Chordata</taxon>
        <taxon>Craniata</taxon>
        <taxon>Vertebrata</taxon>
        <taxon>Euteleostomi</taxon>
        <taxon>Amphibia</taxon>
        <taxon>Batrachia</taxon>
        <taxon>Caudata</taxon>
        <taxon>Salamandroidea</taxon>
        <taxon>Salamandridae</taxon>
        <taxon>Pleurodelinae</taxon>
        <taxon>Pleurodeles</taxon>
    </lineage>
</organism>
<dbReference type="Proteomes" id="UP001066276">
    <property type="component" value="Chromosome 10"/>
</dbReference>
<protein>
    <submittedName>
        <fullName evidence="2">Uncharacterized protein</fullName>
    </submittedName>
</protein>
<feature type="compositionally biased region" description="Low complexity" evidence="1">
    <location>
        <begin position="141"/>
        <end position="150"/>
    </location>
</feature>
<accession>A0AAV7M9L9</accession>
<proteinExistence type="predicted"/>
<name>A0AAV7M9L9_PLEWA</name>
<sequence>MSCSRSGAHFVGPTWVVFLFRARLVRLRLGRGIGPARSGVPPEDMQPAQPLQAASHSRAVLSCGPGLKRGSHSRSVVFPPPRAALCSSAATPWALTAGTPQRGRGTIPLPRGVGDPLLAHMGEDPKGFKSGERPRPPQHPPQSRSPRPVA</sequence>
<evidence type="ECO:0000256" key="1">
    <source>
        <dbReference type="SAM" id="MobiDB-lite"/>
    </source>
</evidence>
<evidence type="ECO:0000313" key="2">
    <source>
        <dbReference type="EMBL" id="KAJ1096815.1"/>
    </source>
</evidence>
<comment type="caution">
    <text evidence="2">The sequence shown here is derived from an EMBL/GenBank/DDBJ whole genome shotgun (WGS) entry which is preliminary data.</text>
</comment>
<keyword evidence="3" id="KW-1185">Reference proteome</keyword>
<dbReference type="AlphaFoldDB" id="A0AAV7M9L9"/>
<evidence type="ECO:0000313" key="3">
    <source>
        <dbReference type="Proteomes" id="UP001066276"/>
    </source>
</evidence>
<feature type="region of interest" description="Disordered" evidence="1">
    <location>
        <begin position="38"/>
        <end position="57"/>
    </location>
</feature>
<feature type="compositionally biased region" description="Basic and acidic residues" evidence="1">
    <location>
        <begin position="121"/>
        <end position="135"/>
    </location>
</feature>
<reference evidence="2" key="1">
    <citation type="journal article" date="2022" name="bioRxiv">
        <title>Sequencing and chromosome-scale assembly of the giantPleurodeles waltlgenome.</title>
        <authorList>
            <person name="Brown T."/>
            <person name="Elewa A."/>
            <person name="Iarovenko S."/>
            <person name="Subramanian E."/>
            <person name="Araus A.J."/>
            <person name="Petzold A."/>
            <person name="Susuki M."/>
            <person name="Suzuki K.-i.T."/>
            <person name="Hayashi T."/>
            <person name="Toyoda A."/>
            <person name="Oliveira C."/>
            <person name="Osipova E."/>
            <person name="Leigh N.D."/>
            <person name="Simon A."/>
            <person name="Yun M.H."/>
        </authorList>
    </citation>
    <scope>NUCLEOTIDE SEQUENCE</scope>
    <source>
        <strain evidence="2">20211129_DDA</strain>
        <tissue evidence="2">Liver</tissue>
    </source>
</reference>
<feature type="region of interest" description="Disordered" evidence="1">
    <location>
        <begin position="96"/>
        <end position="150"/>
    </location>
</feature>